<dbReference type="Proteomes" id="UP001212085">
    <property type="component" value="Chromosome"/>
</dbReference>
<feature type="transmembrane region" description="Helical" evidence="1">
    <location>
        <begin position="282"/>
        <end position="300"/>
    </location>
</feature>
<protein>
    <submittedName>
        <fullName evidence="3">Acyltransferase</fullName>
    </submittedName>
</protein>
<proteinExistence type="predicted"/>
<evidence type="ECO:0000256" key="1">
    <source>
        <dbReference type="SAM" id="Phobius"/>
    </source>
</evidence>
<evidence type="ECO:0000313" key="4">
    <source>
        <dbReference type="Proteomes" id="UP001212085"/>
    </source>
</evidence>
<dbReference type="InterPro" id="IPR002656">
    <property type="entry name" value="Acyl_transf_3_dom"/>
</dbReference>
<keyword evidence="1" id="KW-0812">Transmembrane</keyword>
<name>A0ABY7LZP7_STRAY</name>
<dbReference type="EMBL" id="CP114883">
    <property type="protein sequence ID" value="WBB07059.1"/>
    <property type="molecule type" value="Genomic_DNA"/>
</dbReference>
<feature type="transmembrane region" description="Helical" evidence="1">
    <location>
        <begin position="326"/>
        <end position="347"/>
    </location>
</feature>
<evidence type="ECO:0000259" key="2">
    <source>
        <dbReference type="Pfam" id="PF01757"/>
    </source>
</evidence>
<feature type="transmembrane region" description="Helical" evidence="1">
    <location>
        <begin position="221"/>
        <end position="242"/>
    </location>
</feature>
<dbReference type="Pfam" id="PF01757">
    <property type="entry name" value="Acyl_transf_3"/>
    <property type="match status" value="1"/>
</dbReference>
<feature type="transmembrane region" description="Helical" evidence="1">
    <location>
        <begin position="30"/>
        <end position="50"/>
    </location>
</feature>
<feature type="transmembrane region" description="Helical" evidence="1">
    <location>
        <begin position="100"/>
        <end position="119"/>
    </location>
</feature>
<keyword evidence="1" id="KW-0472">Membrane</keyword>
<feature type="transmembrane region" description="Helical" evidence="1">
    <location>
        <begin position="254"/>
        <end position="275"/>
    </location>
</feature>
<keyword evidence="3" id="KW-0012">Acyltransferase</keyword>
<gene>
    <name evidence="3" type="ORF">O6R09_03815</name>
</gene>
<organism evidence="3 4">
    <name type="scientific">Streptococcus alactolyticus</name>
    <dbReference type="NCBI Taxonomy" id="29389"/>
    <lineage>
        <taxon>Bacteria</taxon>
        <taxon>Bacillati</taxon>
        <taxon>Bacillota</taxon>
        <taxon>Bacilli</taxon>
        <taxon>Lactobacillales</taxon>
        <taxon>Streptococcaceae</taxon>
        <taxon>Streptococcus</taxon>
    </lineage>
</organism>
<dbReference type="RefSeq" id="WP_269725809.1">
    <property type="nucleotide sequence ID" value="NZ_CP114883.1"/>
</dbReference>
<feature type="transmembrane region" description="Helical" evidence="1">
    <location>
        <begin position="170"/>
        <end position="187"/>
    </location>
</feature>
<sequence>MFRKIFLWRGCIELSSGCKLKRHRYSNIELLRIISMILIVAHHFSVHGGFDFSSTSFSVNRLYIQFLAMGGKIGVDIFVIISGYFLITSNKINIAKVLKFWLQILFYSVVIYAIFVFAGNEFSIKELIQSFFPIIFQKWWFASTYFVLYLLSPYLNRLLNSFSKGDYQKYLLLLTVMWCIIPTFTTRPLESNNLIWFIYLYSLAAYIRLHKLFDHLNARLCILTALFIGFLTYLSAVLFDILGLKFSIFSNHATYFFGMQMLPILLVSIFIFIGFSKINIGYVKWINVISSATFGVYLIHDNRPYIRDLLWKTLFNNTFYSDSNMLILYSIGVTLLVYITCTIMELGRIYLLEKNYMTLVNRFSNKLENILRFCQNFIFEKL</sequence>
<accession>A0ABY7LZP7</accession>
<keyword evidence="4" id="KW-1185">Reference proteome</keyword>
<evidence type="ECO:0000313" key="3">
    <source>
        <dbReference type="EMBL" id="WBB07059.1"/>
    </source>
</evidence>
<feature type="transmembrane region" description="Helical" evidence="1">
    <location>
        <begin position="193"/>
        <end position="209"/>
    </location>
</feature>
<dbReference type="GO" id="GO:0016746">
    <property type="term" value="F:acyltransferase activity"/>
    <property type="evidence" value="ECO:0007669"/>
    <property type="project" value="UniProtKB-KW"/>
</dbReference>
<feature type="domain" description="Acyltransferase 3" evidence="2">
    <location>
        <begin position="27"/>
        <end position="344"/>
    </location>
</feature>
<reference evidence="3 4" key="1">
    <citation type="submission" date="2022-12" db="EMBL/GenBank/DDBJ databases">
        <title>Streptococcus alactolyticus LGM, complete genome.</title>
        <authorList>
            <person name="Liu Z."/>
            <person name="Mu C."/>
            <person name="Zhu W."/>
        </authorList>
    </citation>
    <scope>NUCLEOTIDE SEQUENCE [LARGE SCALE GENOMIC DNA]</scope>
    <source>
        <strain evidence="3 4">LGM</strain>
    </source>
</reference>
<keyword evidence="3" id="KW-0808">Transferase</keyword>
<feature type="transmembrane region" description="Helical" evidence="1">
    <location>
        <begin position="62"/>
        <end position="88"/>
    </location>
</feature>
<feature type="transmembrane region" description="Helical" evidence="1">
    <location>
        <begin position="139"/>
        <end position="158"/>
    </location>
</feature>
<keyword evidence="1" id="KW-1133">Transmembrane helix</keyword>